<dbReference type="Pfam" id="PF18962">
    <property type="entry name" value="Por_Secre_tail"/>
    <property type="match status" value="1"/>
</dbReference>
<reference evidence="2 3" key="1">
    <citation type="submission" date="2019-11" db="EMBL/GenBank/DDBJ databases">
        <authorList>
            <person name="Zheng R.K."/>
            <person name="Sun C.M."/>
        </authorList>
    </citation>
    <scope>NUCLEOTIDE SEQUENCE [LARGE SCALE GENOMIC DNA]</scope>
    <source>
        <strain evidence="2 3">WC007</strain>
    </source>
</reference>
<dbReference type="GO" id="GO:0008237">
    <property type="term" value="F:metallopeptidase activity"/>
    <property type="evidence" value="ECO:0007669"/>
    <property type="project" value="InterPro"/>
</dbReference>
<dbReference type="InterPro" id="IPR026444">
    <property type="entry name" value="Secre_tail"/>
</dbReference>
<accession>A0A6I6JN22</accession>
<feature type="domain" description="Secretion system C-terminal sorting" evidence="1">
    <location>
        <begin position="747"/>
        <end position="825"/>
    </location>
</feature>
<dbReference type="Proteomes" id="UP000428260">
    <property type="component" value="Chromosome"/>
</dbReference>
<sequence>MKKILLIDLILLIGVINISAQKDWKKNKVKVLPPVCYASGKIEKAAIPPSNELLNNLKSGEKKSEIIVNYRLFPQNAKDAFEYAVSLWEGIIESPVPIYIQATWSSLGSNVLGSCGPSEYYQNFENTPHQDRFYPVAIAEKITKTEITGSEDPDMIAQFNQSIDWYFGTDLNTPDSLYDFVTVVMHELAHGLGFTGFFFVSGNEGAYGYSDFGDAAAFDLLVIKNTGEQLTDTYYYPNQSSKLKDALTSSSLYANSPVAIADGNGLYPRLYAPSEWDEGSSVYHLNDAHYPSNNPNSLMTHAIGKAEAIHDPGPLTKGIMADIGWKHMYLDFEPLKDIEEAKPLIFNVTIESDYEIDTASLMVIYSTDSFQSQIDSASLVRTETTGLFSAEIVPENQTDVIQYYINAGDIKNRTFRLPTEAPKVFYEIKIGPDTESPVIEHEPIAYYLPGDEKLEITAEVNDNIGIDTVYVGYDINGINQESFGLERKSETTFSGYFNFDNNLLNDGDIVHYQIFAEDSSGAKNIAVLPEDSVFSFQVEEIYDPVANYVNNFDNPTTDFIISDFEIYTEDGFENGALHSPHPYPSPNDNNEELNFSTILKHPIIIRENGSMTFDEIVLVEPGENNTNFGDSEFWDYVVVEGSKDLGKTWLPVADGYDSGKSTIWLTTYNEDVTDQISNAVGEPDLYISNGIDLLENGNFSVGDTILIRFRLYSDPFAHGWGWAIDNLRIQQPVSSPATELSPGNVSIFPNPAENQVNLTFEISNDKIKDIQIVFYNTFGQNVKSIQFENVYGTTTKTIDISGFTKGMYLVNILENGQKVTSRKLIKK</sequence>
<gene>
    <name evidence="2" type="ORF">GM418_12020</name>
</gene>
<proteinExistence type="predicted"/>
<dbReference type="AlphaFoldDB" id="A0A6I6JN22"/>
<dbReference type="NCBIfam" id="TIGR04183">
    <property type="entry name" value="Por_Secre_tail"/>
    <property type="match status" value="1"/>
</dbReference>
<dbReference type="RefSeq" id="WP_158866403.1">
    <property type="nucleotide sequence ID" value="NZ_CP046401.1"/>
</dbReference>
<dbReference type="InterPro" id="IPR024079">
    <property type="entry name" value="MetalloPept_cat_dom_sf"/>
</dbReference>
<dbReference type="KEGG" id="mcos:GM418_12020"/>
<keyword evidence="3" id="KW-1185">Reference proteome</keyword>
<evidence type="ECO:0000313" key="3">
    <source>
        <dbReference type="Proteomes" id="UP000428260"/>
    </source>
</evidence>
<evidence type="ECO:0000259" key="1">
    <source>
        <dbReference type="Pfam" id="PF18962"/>
    </source>
</evidence>
<evidence type="ECO:0000313" key="2">
    <source>
        <dbReference type="EMBL" id="QGY44356.1"/>
    </source>
</evidence>
<protein>
    <submittedName>
        <fullName evidence="2">T9SS type A sorting domain-containing protein</fullName>
    </submittedName>
</protein>
<dbReference type="Gene3D" id="3.40.390.10">
    <property type="entry name" value="Collagenase (Catalytic Domain)"/>
    <property type="match status" value="1"/>
</dbReference>
<name>A0A6I6JN22_9BACT</name>
<dbReference type="EMBL" id="CP046401">
    <property type="protein sequence ID" value="QGY44356.1"/>
    <property type="molecule type" value="Genomic_DNA"/>
</dbReference>
<organism evidence="2 3">
    <name type="scientific">Maribellus comscasis</name>
    <dbReference type="NCBI Taxonomy" id="2681766"/>
    <lineage>
        <taxon>Bacteria</taxon>
        <taxon>Pseudomonadati</taxon>
        <taxon>Bacteroidota</taxon>
        <taxon>Bacteroidia</taxon>
        <taxon>Marinilabiliales</taxon>
        <taxon>Prolixibacteraceae</taxon>
        <taxon>Maribellus</taxon>
    </lineage>
</organism>